<accession>A0A6J4HYU6</accession>
<evidence type="ECO:0000313" key="2">
    <source>
        <dbReference type="EMBL" id="CAA9235430.1"/>
    </source>
</evidence>
<name>A0A6J4HYU6_9ACTN</name>
<feature type="non-terminal residue" evidence="2">
    <location>
        <position position="1"/>
    </location>
</feature>
<evidence type="ECO:0000256" key="1">
    <source>
        <dbReference type="SAM" id="MobiDB-lite"/>
    </source>
</evidence>
<feature type="region of interest" description="Disordered" evidence="1">
    <location>
        <begin position="24"/>
        <end position="134"/>
    </location>
</feature>
<reference evidence="2" key="1">
    <citation type="submission" date="2020-02" db="EMBL/GenBank/DDBJ databases">
        <authorList>
            <person name="Meier V. D."/>
        </authorList>
    </citation>
    <scope>NUCLEOTIDE SEQUENCE</scope>
    <source>
        <strain evidence="2">AVDCRST_MAG76</strain>
    </source>
</reference>
<organism evidence="2">
    <name type="scientific">uncultured Acidimicrobiales bacterium</name>
    <dbReference type="NCBI Taxonomy" id="310071"/>
    <lineage>
        <taxon>Bacteria</taxon>
        <taxon>Bacillati</taxon>
        <taxon>Actinomycetota</taxon>
        <taxon>Acidimicrobiia</taxon>
        <taxon>Acidimicrobiales</taxon>
        <taxon>environmental samples</taxon>
    </lineage>
</organism>
<dbReference type="AlphaFoldDB" id="A0A6J4HYU6"/>
<dbReference type="EMBL" id="CADCSZ010000087">
    <property type="protein sequence ID" value="CAA9235430.1"/>
    <property type="molecule type" value="Genomic_DNA"/>
</dbReference>
<gene>
    <name evidence="2" type="ORF">AVDCRST_MAG76-1485</name>
</gene>
<proteinExistence type="predicted"/>
<sequence>CNGSIGRCSSSSWRDRRAWLRSPAPWRSVSTATTSAGQSHVATCSGSGRASSPFRGWRSRPPGCSWRRCLPPERAPSSLTSQRRDGTASRGSNLVRSSSASAGGERRGWTGSRRTALLTSSRSTPPSSIARPAR</sequence>
<protein>
    <submittedName>
        <fullName evidence="2">Uncharacterized protein</fullName>
    </submittedName>
</protein>
<feature type="non-terminal residue" evidence="2">
    <location>
        <position position="134"/>
    </location>
</feature>
<feature type="compositionally biased region" description="Polar residues" evidence="1">
    <location>
        <begin position="28"/>
        <end position="50"/>
    </location>
</feature>
<feature type="compositionally biased region" description="Low complexity" evidence="1">
    <location>
        <begin position="112"/>
        <end position="134"/>
    </location>
</feature>